<keyword evidence="11 13" id="KW-0066">ATP synthesis</keyword>
<dbReference type="SMART" id="SM00382">
    <property type="entry name" value="AAA"/>
    <property type="match status" value="1"/>
</dbReference>
<dbReference type="CDD" id="cd18115">
    <property type="entry name" value="ATP-synt_F1_beta_N"/>
    <property type="match status" value="1"/>
</dbReference>
<dbReference type="GO" id="GO:0005886">
    <property type="term" value="C:plasma membrane"/>
    <property type="evidence" value="ECO:0007669"/>
    <property type="project" value="UniProtKB-SubCell"/>
</dbReference>
<dbReference type="Gene3D" id="1.10.1140.10">
    <property type="entry name" value="Bovine Mitochondrial F1-atpase, Atp Synthase Beta Chain, Chain D, domain 3"/>
    <property type="match status" value="1"/>
</dbReference>
<accession>A0A1A9F3W1</accession>
<evidence type="ECO:0000259" key="14">
    <source>
        <dbReference type="SMART" id="SM00382"/>
    </source>
</evidence>
<dbReference type="InterPro" id="IPR020003">
    <property type="entry name" value="ATPase_a/bsu_AS"/>
</dbReference>
<dbReference type="STRING" id="1821621.A8C75_22720"/>
<feature type="binding site" evidence="13">
    <location>
        <begin position="148"/>
        <end position="155"/>
    </location>
    <ligand>
        <name>ATP</name>
        <dbReference type="ChEBI" id="CHEBI:30616"/>
    </ligand>
</feature>
<dbReference type="SUPFAM" id="SSF52540">
    <property type="entry name" value="P-loop containing nucleoside triphosphate hydrolases"/>
    <property type="match status" value="1"/>
</dbReference>
<dbReference type="InterPro" id="IPR003593">
    <property type="entry name" value="AAA+_ATPase"/>
</dbReference>
<keyword evidence="5 13" id="KW-0375">Hydrogen ion transport</keyword>
<dbReference type="RefSeq" id="WP_067289252.1">
    <property type="nucleotide sequence ID" value="NZ_CP015839.1"/>
</dbReference>
<keyword evidence="10 13" id="KW-0139">CF(1)</keyword>
<dbReference type="OrthoDB" id="9801639at2"/>
<dbReference type="GO" id="GO:0046933">
    <property type="term" value="F:proton-transporting ATP synthase activity, rotational mechanism"/>
    <property type="evidence" value="ECO:0007669"/>
    <property type="project" value="UniProtKB-UniRule"/>
</dbReference>
<dbReference type="SUPFAM" id="SSF47917">
    <property type="entry name" value="C-terminal domain of alpha and beta subunits of F1 ATP synthase"/>
    <property type="match status" value="1"/>
</dbReference>
<dbReference type="InterPro" id="IPR024034">
    <property type="entry name" value="ATPase_F1/V1_b/a_C"/>
</dbReference>
<evidence type="ECO:0000256" key="4">
    <source>
        <dbReference type="ARBA" id="ARBA00022741"/>
    </source>
</evidence>
<evidence type="ECO:0000313" key="15">
    <source>
        <dbReference type="EMBL" id="ANG65014.1"/>
    </source>
</evidence>
<keyword evidence="7 13" id="KW-1278">Translocase</keyword>
<evidence type="ECO:0000256" key="8">
    <source>
        <dbReference type="ARBA" id="ARBA00023065"/>
    </source>
</evidence>
<dbReference type="Gene3D" id="3.40.50.300">
    <property type="entry name" value="P-loop containing nucleotide triphosphate hydrolases"/>
    <property type="match status" value="1"/>
</dbReference>
<evidence type="ECO:0000256" key="9">
    <source>
        <dbReference type="ARBA" id="ARBA00023136"/>
    </source>
</evidence>
<dbReference type="InterPro" id="IPR027417">
    <property type="entry name" value="P-loop_NTPase"/>
</dbReference>
<dbReference type="PANTHER" id="PTHR15184">
    <property type="entry name" value="ATP SYNTHASE"/>
    <property type="match status" value="1"/>
</dbReference>
<evidence type="ECO:0000256" key="10">
    <source>
        <dbReference type="ARBA" id="ARBA00023196"/>
    </source>
</evidence>
<dbReference type="FunFam" id="1.10.1140.10:FF:000001">
    <property type="entry name" value="ATP synthase subunit beta"/>
    <property type="match status" value="1"/>
</dbReference>
<keyword evidence="3 13" id="KW-1003">Cell membrane</keyword>
<dbReference type="InterPro" id="IPR055190">
    <property type="entry name" value="ATP-synt_VA_C"/>
</dbReference>
<evidence type="ECO:0000256" key="11">
    <source>
        <dbReference type="ARBA" id="ARBA00023310"/>
    </source>
</evidence>
<keyword evidence="8 13" id="KW-0406">Ion transport</keyword>
<dbReference type="PANTHER" id="PTHR15184:SF71">
    <property type="entry name" value="ATP SYNTHASE SUBUNIT BETA, MITOCHONDRIAL"/>
    <property type="match status" value="1"/>
</dbReference>
<dbReference type="Gene3D" id="2.40.10.170">
    <property type="match status" value="1"/>
</dbReference>
<reference evidence="15 16" key="2">
    <citation type="journal article" date="2018" name="Int. J. Syst. Evol. Microbiol.">
        <title>Marinobacterium aestuarii sp. nov., a benzene-degrading marine bacterium isolated from estuary sediment.</title>
        <authorList>
            <person name="Bae S.S."/>
            <person name="Jung J."/>
            <person name="Chung D."/>
            <person name="Baek K."/>
        </authorList>
    </citation>
    <scope>NUCLEOTIDE SEQUENCE [LARGE SCALE GENOMIC DNA]</scope>
    <source>
        <strain evidence="15 16">ST58-10</strain>
    </source>
</reference>
<dbReference type="Pfam" id="PF22919">
    <property type="entry name" value="ATP-synt_VA_C"/>
    <property type="match status" value="1"/>
</dbReference>
<evidence type="ECO:0000256" key="12">
    <source>
        <dbReference type="ARBA" id="ARBA00024342"/>
    </source>
</evidence>
<dbReference type="SUPFAM" id="SSF50615">
    <property type="entry name" value="N-terminal domain of alpha and beta subunits of F1 ATP synthase"/>
    <property type="match status" value="1"/>
</dbReference>
<dbReference type="GO" id="GO:0045259">
    <property type="term" value="C:proton-transporting ATP synthase complex"/>
    <property type="evidence" value="ECO:0007669"/>
    <property type="project" value="UniProtKB-KW"/>
</dbReference>
<dbReference type="CDD" id="cd01133">
    <property type="entry name" value="F1-ATPase_beta_CD"/>
    <property type="match status" value="1"/>
</dbReference>
<evidence type="ECO:0000256" key="1">
    <source>
        <dbReference type="ARBA" id="ARBA00004170"/>
    </source>
</evidence>
<dbReference type="AlphaFoldDB" id="A0A1A9F3W1"/>
<dbReference type="InterPro" id="IPR004100">
    <property type="entry name" value="ATPase_F1/V1/A1_a/bsu_N"/>
</dbReference>
<reference evidence="16" key="1">
    <citation type="submission" date="2016-05" db="EMBL/GenBank/DDBJ databases">
        <authorList>
            <person name="Baek K."/>
            <person name="Yang S.-J."/>
        </authorList>
    </citation>
    <scope>NUCLEOTIDE SEQUENCE [LARGE SCALE GENOMIC DNA]</scope>
    <source>
        <strain evidence="16">ST58-10</strain>
    </source>
</reference>
<protein>
    <recommendedName>
        <fullName evidence="13">ATP synthase subunit beta</fullName>
        <ecNumber evidence="13">7.1.2.2</ecNumber>
    </recommendedName>
    <alternativeName>
        <fullName evidence="13">ATP synthase F1 sector subunit beta</fullName>
    </alternativeName>
    <alternativeName>
        <fullName evidence="13">F-ATPase subunit beta</fullName>
    </alternativeName>
</protein>
<dbReference type="InterPro" id="IPR005722">
    <property type="entry name" value="ATP_synth_F1_bsu"/>
</dbReference>
<comment type="catalytic activity">
    <reaction evidence="13">
        <text>ATP + H2O + 4 H(+)(in) = ADP + phosphate + 5 H(+)(out)</text>
        <dbReference type="Rhea" id="RHEA:57720"/>
        <dbReference type="ChEBI" id="CHEBI:15377"/>
        <dbReference type="ChEBI" id="CHEBI:15378"/>
        <dbReference type="ChEBI" id="CHEBI:30616"/>
        <dbReference type="ChEBI" id="CHEBI:43474"/>
        <dbReference type="ChEBI" id="CHEBI:456216"/>
        <dbReference type="EC" id="7.1.2.2"/>
    </reaction>
</comment>
<dbReference type="PROSITE" id="PS00152">
    <property type="entry name" value="ATPASE_ALPHA_BETA"/>
    <property type="match status" value="1"/>
</dbReference>
<dbReference type="Proteomes" id="UP000078070">
    <property type="component" value="Chromosome"/>
</dbReference>
<evidence type="ECO:0000256" key="13">
    <source>
        <dbReference type="HAMAP-Rule" id="MF_01347"/>
    </source>
</evidence>
<comment type="function">
    <text evidence="13">Produces ATP from ADP in the presence of a proton gradient across the membrane. The catalytic sites are hosted primarily by the beta subunits.</text>
</comment>
<comment type="similarity">
    <text evidence="12">Belongs to the ATPase alpha/beta chains family. T3SS ATPase subfamily.</text>
</comment>
<dbReference type="Pfam" id="PF02874">
    <property type="entry name" value="ATP-synt_ab_N"/>
    <property type="match status" value="1"/>
</dbReference>
<comment type="subcellular location">
    <subcellularLocation>
        <location evidence="13">Cell membrane</location>
        <topology evidence="13">Peripheral membrane protein</topology>
    </subcellularLocation>
    <subcellularLocation>
        <location evidence="1">Membrane</location>
        <topology evidence="1">Peripheral membrane protein</topology>
    </subcellularLocation>
</comment>
<keyword evidence="16" id="KW-1185">Reference proteome</keyword>
<dbReference type="GO" id="GO:0005524">
    <property type="term" value="F:ATP binding"/>
    <property type="evidence" value="ECO:0007669"/>
    <property type="project" value="UniProtKB-UniRule"/>
</dbReference>
<dbReference type="KEGG" id="mars:A8C75_22720"/>
<evidence type="ECO:0000256" key="3">
    <source>
        <dbReference type="ARBA" id="ARBA00022475"/>
    </source>
</evidence>
<dbReference type="InterPro" id="IPR050053">
    <property type="entry name" value="ATPase_alpha/beta_chains"/>
</dbReference>
<dbReference type="FunFam" id="3.40.50.300:FF:000004">
    <property type="entry name" value="ATP synthase subunit beta"/>
    <property type="match status" value="1"/>
</dbReference>
<keyword evidence="9 13" id="KW-0472">Membrane</keyword>
<dbReference type="NCBIfam" id="TIGR01039">
    <property type="entry name" value="atpD"/>
    <property type="match status" value="1"/>
</dbReference>
<proteinExistence type="inferred from homology"/>
<keyword evidence="4 13" id="KW-0547">Nucleotide-binding</keyword>
<keyword evidence="2 13" id="KW-0813">Transport</keyword>
<evidence type="ECO:0000256" key="7">
    <source>
        <dbReference type="ARBA" id="ARBA00022967"/>
    </source>
</evidence>
<dbReference type="EC" id="7.1.2.2" evidence="13"/>
<dbReference type="EMBL" id="CP015839">
    <property type="protein sequence ID" value="ANG65014.1"/>
    <property type="molecule type" value="Genomic_DNA"/>
</dbReference>
<gene>
    <name evidence="13" type="primary">atpD</name>
    <name evidence="15" type="ORF">A8C75_22720</name>
</gene>
<keyword evidence="6 13" id="KW-0067">ATP-binding</keyword>
<dbReference type="InterPro" id="IPR036121">
    <property type="entry name" value="ATPase_F1/V1/A1_a/bsu_N_sf"/>
</dbReference>
<dbReference type="CDD" id="cd18110">
    <property type="entry name" value="ATP-synt_F1_beta_C"/>
    <property type="match status" value="1"/>
</dbReference>
<evidence type="ECO:0000256" key="2">
    <source>
        <dbReference type="ARBA" id="ARBA00022448"/>
    </source>
</evidence>
<feature type="domain" description="AAA+ ATPase" evidence="14">
    <location>
        <begin position="140"/>
        <end position="325"/>
    </location>
</feature>
<dbReference type="HAMAP" id="MF_01347">
    <property type="entry name" value="ATP_synth_beta_bact"/>
    <property type="match status" value="1"/>
</dbReference>
<evidence type="ECO:0000256" key="6">
    <source>
        <dbReference type="ARBA" id="ARBA00022840"/>
    </source>
</evidence>
<sequence length="458" mass="49767">MSSGQIVQIIGAVVDVEFPRDSVPKVYDALTVPKVGLTLEVQQQLGDGVVRAIAMGQTEGVSRGLTVENTGAPISVPVGKATLGRIMDVLGNPIDDAGAIGEEERMPIHRKAPTYAEQAASNELLETGIKVIDLVCPFAKGGKVGLFGGAGVGKTVNMMELIRNIAIEHSGYSVFAGVGERTREGNDFYYEMKESNVLDKVSLVYGQMNEPPGNRLRVALTGLTMAEKFRDEGRDVLLFVDNIYRYTLAGTEVSALLGRMPSAVGYQPTLAEEMGVLQERITSTKTGSITSIQAVYVPADDLTDPSPATTFSHLDATVVLSRQIAELGIYPAVDPLDSTSRQLDPLVIGQEHYDIARQVQNVLQRYKELKDIIAILGMDELSEEDRQIVSRARKIQRFLSQPFFVAEIFTGATGKYVSLKDTIRGFKGILEGEFDSLPEQAFYMVGGIEEAVEKAKNL</sequence>
<evidence type="ECO:0000313" key="16">
    <source>
        <dbReference type="Proteomes" id="UP000078070"/>
    </source>
</evidence>
<evidence type="ECO:0000256" key="5">
    <source>
        <dbReference type="ARBA" id="ARBA00022781"/>
    </source>
</evidence>
<dbReference type="Pfam" id="PF00006">
    <property type="entry name" value="ATP-synt_ab"/>
    <property type="match status" value="1"/>
</dbReference>
<dbReference type="InterPro" id="IPR000194">
    <property type="entry name" value="ATPase_F1/V1/A1_a/bsu_nucl-bd"/>
</dbReference>
<name>A0A1A9F3W1_9GAMM</name>
<organism evidence="15 16">
    <name type="scientific">Marinobacterium aestuarii</name>
    <dbReference type="NCBI Taxonomy" id="1821621"/>
    <lineage>
        <taxon>Bacteria</taxon>
        <taxon>Pseudomonadati</taxon>
        <taxon>Pseudomonadota</taxon>
        <taxon>Gammaproteobacteria</taxon>
        <taxon>Oceanospirillales</taxon>
        <taxon>Oceanospirillaceae</taxon>
        <taxon>Marinobacterium</taxon>
    </lineage>
</organism>